<keyword evidence="1" id="KW-0175">Coiled coil</keyword>
<dbReference type="EMBL" id="CAIT01000009">
    <property type="protein sequence ID" value="CCH55976.1"/>
    <property type="molecule type" value="Genomic_DNA"/>
</dbReference>
<dbReference type="PANTHER" id="PTHR32309">
    <property type="entry name" value="TYROSINE-PROTEIN KINASE"/>
    <property type="match status" value="1"/>
</dbReference>
<comment type="caution">
    <text evidence="3">The sequence shown here is derived from an EMBL/GenBank/DDBJ whole genome shotgun (WGS) entry which is preliminary data.</text>
</comment>
<dbReference type="GO" id="GO:0004713">
    <property type="term" value="F:protein tyrosine kinase activity"/>
    <property type="evidence" value="ECO:0007669"/>
    <property type="project" value="TreeGrafter"/>
</dbReference>
<dbReference type="AlphaFoldDB" id="I2GPZ8"/>
<dbReference type="RefSeq" id="WP_009284541.1">
    <property type="nucleotide sequence ID" value="NZ_CAIT01000009.1"/>
</dbReference>
<evidence type="ECO:0000256" key="2">
    <source>
        <dbReference type="SAM" id="Phobius"/>
    </source>
</evidence>
<keyword evidence="2" id="KW-0812">Transmembrane</keyword>
<gene>
    <name evidence="3" type="ORF">BN8_05276</name>
</gene>
<dbReference type="SUPFAM" id="SSF52540">
    <property type="entry name" value="P-loop containing nucleoside triphosphate hydrolases"/>
    <property type="match status" value="1"/>
</dbReference>
<sequence length="735" mass="81008">MNIATLLRLLKRNLIWLVALPLVTAITVYLLTTDMSGQYESSATLYTGLASGYSIRSDERGKVDFYAVANSLDNIVTTLESPKTAAKVGRRLLARHLLLKKPDPAVLGEKGFKALQETVSDSVRMLVVVPGSEDSTAARIDQLMSRPGVNGLTDLLSSASSRYSSDGISENLIAKRENMSDIISLKYKADDPAVTQQTLNLILDVFADRYMDNKTAETRSVVRFYENKTREAAGKLQAAESQLQSFGAGNDIINFDEQARTTASGRSQLEMEYQRELMNNRAARAGVATLEKRMKERANYLTTSSELRAKRDELAAAQVQLANAEVMGRDAKTLDALRNRVTRLTADVQAVVQKYYGEGNSSDAMPQESLTNEWLAKVLAFDESTARLEVFEKRLREYDASFKKLAPLGPQLTHLSREVQVAEEEYKAVLNGLNKAKLEQKSVEMASPINSIDRPDFPQKASNVTRWLIIAGSFVVMLFLGIFVLALRTWMNNRLQNPSRAEQITGLSLAAAFPLIQGRFVNRLKSVKHSMVEQLRSAIVVELSQQSRPQPYLITILSTRPAQGKTWVGTALSAKFAAAGHRVAYLYPETSVLASDETASAGLSRVQAISYPVQDDFVDTQRAEVLFDGQTDPLPTDYDYIFLELPSLMETAIPAHLAAQSSVSLVVVDAQAVWTKTDQSLADLYRRASQRGCVLGVLNRVDMVLMDALPQTETSVQRLALPASTTPSTAVVKSV</sequence>
<feature type="transmembrane region" description="Helical" evidence="2">
    <location>
        <begin position="467"/>
        <end position="487"/>
    </location>
</feature>
<dbReference type="Gene3D" id="3.40.50.300">
    <property type="entry name" value="P-loop containing nucleotide triphosphate hydrolases"/>
    <property type="match status" value="1"/>
</dbReference>
<keyword evidence="2" id="KW-1133">Transmembrane helix</keyword>
<accession>I2GPZ8</accession>
<proteinExistence type="predicted"/>
<name>I2GPZ8_9BACT</name>
<dbReference type="InterPro" id="IPR027417">
    <property type="entry name" value="P-loop_NTPase"/>
</dbReference>
<dbReference type="OrthoDB" id="781284at2"/>
<keyword evidence="2" id="KW-0472">Membrane</keyword>
<protein>
    <submittedName>
        <fullName evidence="3">Lipopolysaccharide biosynthesis protein</fullName>
    </submittedName>
</protein>
<evidence type="ECO:0000313" key="3">
    <source>
        <dbReference type="EMBL" id="CCH55976.1"/>
    </source>
</evidence>
<dbReference type="STRING" id="1185876.BN8_05276"/>
<keyword evidence="4" id="KW-1185">Reference proteome</keyword>
<evidence type="ECO:0000313" key="4">
    <source>
        <dbReference type="Proteomes" id="UP000009309"/>
    </source>
</evidence>
<dbReference type="GO" id="GO:0005886">
    <property type="term" value="C:plasma membrane"/>
    <property type="evidence" value="ECO:0007669"/>
    <property type="project" value="TreeGrafter"/>
</dbReference>
<feature type="coiled-coil region" evidence="1">
    <location>
        <begin position="307"/>
        <end position="354"/>
    </location>
</feature>
<reference evidence="3 4" key="1">
    <citation type="journal article" date="2012" name="J. Bacteriol.">
        <title>Genome Sequence of the Filamentous Bacterium Fibrisoma limi BUZ 3T.</title>
        <authorList>
            <person name="Filippini M."/>
            <person name="Qi W."/>
            <person name="Jaenicke S."/>
            <person name="Goesmann A."/>
            <person name="Smits T.H."/>
            <person name="Bagheri H.C."/>
        </authorList>
    </citation>
    <scope>NUCLEOTIDE SEQUENCE [LARGE SCALE GENOMIC DNA]</scope>
    <source>
        <strain evidence="4">BUZ 3T</strain>
    </source>
</reference>
<dbReference type="PANTHER" id="PTHR32309:SF13">
    <property type="entry name" value="FERRIC ENTEROBACTIN TRANSPORT PROTEIN FEPE"/>
    <property type="match status" value="1"/>
</dbReference>
<organism evidence="3 4">
    <name type="scientific">Fibrisoma limi BUZ 3</name>
    <dbReference type="NCBI Taxonomy" id="1185876"/>
    <lineage>
        <taxon>Bacteria</taxon>
        <taxon>Pseudomonadati</taxon>
        <taxon>Bacteroidota</taxon>
        <taxon>Cytophagia</taxon>
        <taxon>Cytophagales</taxon>
        <taxon>Spirosomataceae</taxon>
        <taxon>Fibrisoma</taxon>
    </lineage>
</organism>
<feature type="transmembrane region" description="Helical" evidence="2">
    <location>
        <begin position="14"/>
        <end position="32"/>
    </location>
</feature>
<evidence type="ECO:0000256" key="1">
    <source>
        <dbReference type="SAM" id="Coils"/>
    </source>
</evidence>
<dbReference type="eggNOG" id="COG1196">
    <property type="taxonomic scope" value="Bacteria"/>
</dbReference>
<dbReference type="InterPro" id="IPR050445">
    <property type="entry name" value="Bact_polysacc_biosynth/exp"/>
</dbReference>
<dbReference type="Proteomes" id="UP000009309">
    <property type="component" value="Unassembled WGS sequence"/>
</dbReference>